<dbReference type="AlphaFoldDB" id="A0A9P5Q7Q7"/>
<sequence>MTMDQDISTSKFRQAISYTLQPIFPTLAALHTRRTRRIDTTGPDSEFCCARCGLYLFAGVSSTRVVRTKSSSKGHRARNNHTDAHSTRTRQTSCLQCGWTTEFPLDRGSESLFPKRRNFVKSLDQPSVAVATSSKVIMNATIESGALPHDVTTVARDSTPTVATSVAKSKPRPKKKNGLQAMLAQNRAKEAQAKAKNSSTTDHPSLAAFLDTL</sequence>
<reference evidence="2" key="1">
    <citation type="submission" date="2020-11" db="EMBL/GenBank/DDBJ databases">
        <authorList>
            <consortium name="DOE Joint Genome Institute"/>
            <person name="Ahrendt S."/>
            <person name="Riley R."/>
            <person name="Andreopoulos W."/>
            <person name="Labutti K."/>
            <person name="Pangilinan J."/>
            <person name="Ruiz-Duenas F.J."/>
            <person name="Barrasa J.M."/>
            <person name="Sanchez-Garcia M."/>
            <person name="Camarero S."/>
            <person name="Miyauchi S."/>
            <person name="Serrano A."/>
            <person name="Linde D."/>
            <person name="Babiker R."/>
            <person name="Drula E."/>
            <person name="Ayuso-Fernandez I."/>
            <person name="Pacheco R."/>
            <person name="Padilla G."/>
            <person name="Ferreira P."/>
            <person name="Barriuso J."/>
            <person name="Kellner H."/>
            <person name="Castanera R."/>
            <person name="Alfaro M."/>
            <person name="Ramirez L."/>
            <person name="Pisabarro A.G."/>
            <person name="Kuo A."/>
            <person name="Tritt A."/>
            <person name="Lipzen A."/>
            <person name="He G."/>
            <person name="Yan M."/>
            <person name="Ng V."/>
            <person name="Cullen D."/>
            <person name="Martin F."/>
            <person name="Rosso M.-N."/>
            <person name="Henrissat B."/>
            <person name="Hibbett D."/>
            <person name="Martinez A.T."/>
            <person name="Grigoriev I.V."/>
        </authorList>
    </citation>
    <scope>NUCLEOTIDE SEQUENCE</scope>
    <source>
        <strain evidence="2">AH 40177</strain>
    </source>
</reference>
<dbReference type="OrthoDB" id="2685617at2759"/>
<accession>A0A9P5Q7Q7</accession>
<proteinExistence type="predicted"/>
<evidence type="ECO:0000256" key="1">
    <source>
        <dbReference type="SAM" id="MobiDB-lite"/>
    </source>
</evidence>
<evidence type="ECO:0000313" key="2">
    <source>
        <dbReference type="EMBL" id="KAF9075732.1"/>
    </source>
</evidence>
<dbReference type="EMBL" id="JADNRY010000008">
    <property type="protein sequence ID" value="KAF9075732.1"/>
    <property type="molecule type" value="Genomic_DNA"/>
</dbReference>
<dbReference type="Gene3D" id="6.20.50.20">
    <property type="match status" value="1"/>
</dbReference>
<organism evidence="2 3">
    <name type="scientific">Rhodocollybia butyracea</name>
    <dbReference type="NCBI Taxonomy" id="206335"/>
    <lineage>
        <taxon>Eukaryota</taxon>
        <taxon>Fungi</taxon>
        <taxon>Dikarya</taxon>
        <taxon>Basidiomycota</taxon>
        <taxon>Agaricomycotina</taxon>
        <taxon>Agaricomycetes</taxon>
        <taxon>Agaricomycetidae</taxon>
        <taxon>Agaricales</taxon>
        <taxon>Marasmiineae</taxon>
        <taxon>Omphalotaceae</taxon>
        <taxon>Rhodocollybia</taxon>
    </lineage>
</organism>
<gene>
    <name evidence="2" type="ORF">BDP27DRAFT_1314393</name>
</gene>
<name>A0A9P5Q7Q7_9AGAR</name>
<comment type="caution">
    <text evidence="2">The sequence shown here is derived from an EMBL/GenBank/DDBJ whole genome shotgun (WGS) entry which is preliminary data.</text>
</comment>
<dbReference type="Proteomes" id="UP000772434">
    <property type="component" value="Unassembled WGS sequence"/>
</dbReference>
<protein>
    <submittedName>
        <fullName evidence="2">Uncharacterized protein</fullName>
    </submittedName>
</protein>
<keyword evidence="3" id="KW-1185">Reference proteome</keyword>
<evidence type="ECO:0000313" key="3">
    <source>
        <dbReference type="Proteomes" id="UP000772434"/>
    </source>
</evidence>
<feature type="compositionally biased region" description="Basic residues" evidence="1">
    <location>
        <begin position="68"/>
        <end position="79"/>
    </location>
</feature>
<feature type="region of interest" description="Disordered" evidence="1">
    <location>
        <begin position="68"/>
        <end position="88"/>
    </location>
</feature>
<feature type="region of interest" description="Disordered" evidence="1">
    <location>
        <begin position="163"/>
        <end position="213"/>
    </location>
</feature>